<dbReference type="AlphaFoldDB" id="A0A9N9G2M5"/>
<name>A0A9N9G2M5_9GLOM</name>
<reference evidence="2" key="1">
    <citation type="submission" date="2021-06" db="EMBL/GenBank/DDBJ databases">
        <authorList>
            <person name="Kallberg Y."/>
            <person name="Tangrot J."/>
            <person name="Rosling A."/>
        </authorList>
    </citation>
    <scope>NUCLEOTIDE SEQUENCE</scope>
    <source>
        <strain evidence="2">MA453B</strain>
    </source>
</reference>
<protein>
    <submittedName>
        <fullName evidence="2">10775_t:CDS:1</fullName>
    </submittedName>
</protein>
<evidence type="ECO:0000256" key="1">
    <source>
        <dbReference type="SAM" id="MobiDB-lite"/>
    </source>
</evidence>
<organism evidence="2 3">
    <name type="scientific">Dentiscutata erythropus</name>
    <dbReference type="NCBI Taxonomy" id="1348616"/>
    <lineage>
        <taxon>Eukaryota</taxon>
        <taxon>Fungi</taxon>
        <taxon>Fungi incertae sedis</taxon>
        <taxon>Mucoromycota</taxon>
        <taxon>Glomeromycotina</taxon>
        <taxon>Glomeromycetes</taxon>
        <taxon>Diversisporales</taxon>
        <taxon>Gigasporaceae</taxon>
        <taxon>Dentiscutata</taxon>
    </lineage>
</organism>
<gene>
    <name evidence="2" type="ORF">DERYTH_LOCUS6421</name>
</gene>
<feature type="region of interest" description="Disordered" evidence="1">
    <location>
        <begin position="81"/>
        <end position="102"/>
    </location>
</feature>
<accession>A0A9N9G2M5</accession>
<feature type="non-terminal residue" evidence="2">
    <location>
        <position position="1"/>
    </location>
</feature>
<comment type="caution">
    <text evidence="2">The sequence shown here is derived from an EMBL/GenBank/DDBJ whole genome shotgun (WGS) entry which is preliminary data.</text>
</comment>
<evidence type="ECO:0000313" key="3">
    <source>
        <dbReference type="Proteomes" id="UP000789405"/>
    </source>
</evidence>
<dbReference type="EMBL" id="CAJVPY010002912">
    <property type="protein sequence ID" value="CAG8575510.1"/>
    <property type="molecule type" value="Genomic_DNA"/>
</dbReference>
<sequence>IVGNNNIISNITLGNCTGKESFDDVANYLANISVKDGNTHTWIVGWDNEGWICHNPNFLHNSDYTNQNCFMQLITSSPTINSTTNSTTPSTISSSSPTSSSSTKISVIIGCLI</sequence>
<keyword evidence="3" id="KW-1185">Reference proteome</keyword>
<dbReference type="OrthoDB" id="2438617at2759"/>
<dbReference type="Proteomes" id="UP000789405">
    <property type="component" value="Unassembled WGS sequence"/>
</dbReference>
<evidence type="ECO:0000313" key="2">
    <source>
        <dbReference type="EMBL" id="CAG8575510.1"/>
    </source>
</evidence>
<proteinExistence type="predicted"/>